<dbReference type="RefSeq" id="WP_016257335.1">
    <property type="nucleotide sequence ID" value="NZ_CP045152.1"/>
</dbReference>
<protein>
    <submittedName>
        <fullName evidence="1">Uncharacterized protein</fullName>
    </submittedName>
</protein>
<proteinExistence type="predicted"/>
<organism evidence="1">
    <name type="scientific">Yersinia pestis</name>
    <dbReference type="NCBI Taxonomy" id="632"/>
    <lineage>
        <taxon>Bacteria</taxon>
        <taxon>Pseudomonadati</taxon>
        <taxon>Pseudomonadota</taxon>
        <taxon>Gammaproteobacteria</taxon>
        <taxon>Enterobacterales</taxon>
        <taxon>Yersiniaceae</taxon>
        <taxon>Yersinia</taxon>
    </lineage>
</organism>
<name>A0A0K1H151_YERPE</name>
<sequence>MAETGSNIYLGKRWFAGQVARAGESGIVAASFINNDAQSIPAGIFVAHGDKAGTCRRITADSDNVLGVAIALGVTHEFKPGKNLSAMALPHGSEVVVKVAEGAVVALGDTVKIIATGNDAGAIGDKGTIETHYFVVDVNASLAKIKRREVVAPTAAPAQKTANKG</sequence>
<dbReference type="Pfam" id="PF23982">
    <property type="entry name" value="XM1_gp53_minor_capsid"/>
    <property type="match status" value="1"/>
</dbReference>
<reference evidence="1" key="1">
    <citation type="submission" date="2015-06" db="EMBL/GenBank/DDBJ databases">
        <title>Complete cryptic plasmid (pTP33) assembly of Yersinia pestis biovar Medievalis strain I-2638.</title>
        <authorList>
            <person name="Afanas'ev M.V."/>
            <person name="Tokmakova E.G."/>
            <person name="Polovinkina V.S."/>
            <person name="Sidorova E.A."/>
            <person name="Sinkov V.V."/>
            <person name="Balakhonov S.V."/>
        </authorList>
    </citation>
    <scope>NUCLEOTIDE SEQUENCE</scope>
    <source>
        <strain evidence="1">I-2638</strain>
        <plasmid evidence="1">pTP33</plasmid>
    </source>
</reference>
<dbReference type="InterPro" id="IPR056914">
    <property type="entry name" value="Gp53-like"/>
</dbReference>
<evidence type="ECO:0000313" key="1">
    <source>
        <dbReference type="EMBL" id="AKT73156.1"/>
    </source>
</evidence>
<accession>A0A5P8YML1</accession>
<dbReference type="EMBL" id="KT020860">
    <property type="protein sequence ID" value="AKT73156.1"/>
    <property type="molecule type" value="Genomic_DNA"/>
</dbReference>
<keyword evidence="1" id="KW-0614">Plasmid</keyword>
<accession>A0A0K1H151</accession>
<geneLocation type="plasmid" evidence="1">
    <name>pTP33</name>
</geneLocation>
<dbReference type="AlphaFoldDB" id="A0A0K1H151"/>